<evidence type="ECO:0000313" key="2">
    <source>
        <dbReference type="Proteomes" id="UP000247702"/>
    </source>
</evidence>
<comment type="caution">
    <text evidence="1">The sequence shown here is derived from an EMBL/GenBank/DDBJ whole genome shotgun (WGS) entry which is preliminary data.</text>
</comment>
<sequence length="115" mass="13164">MWQLGLCGRNFKITIDRAIELTIAHTTLWEQITLINDKDGVPTGTNTTLWEQITFINDEMVSQCTKKYKKLIYDIHSNLETKKGAAKLLHNVLKQGSYCWKSDVKLEASDNSPLH</sequence>
<dbReference type="AlphaFoldDB" id="A0A2Z6QBV0"/>
<evidence type="ECO:0000313" key="1">
    <source>
        <dbReference type="EMBL" id="GBB87670.1"/>
    </source>
</evidence>
<name>A0A2Z6QBV0_9GLOM</name>
<dbReference type="Proteomes" id="UP000247702">
    <property type="component" value="Unassembled WGS sequence"/>
</dbReference>
<gene>
    <name evidence="1" type="ORF">RclHR1_14140004</name>
</gene>
<dbReference type="EMBL" id="BEXD01000463">
    <property type="protein sequence ID" value="GBB87670.1"/>
    <property type="molecule type" value="Genomic_DNA"/>
</dbReference>
<proteinExistence type="predicted"/>
<keyword evidence="2" id="KW-1185">Reference proteome</keyword>
<accession>A0A2Z6QBV0</accession>
<organism evidence="1 2">
    <name type="scientific">Rhizophagus clarus</name>
    <dbReference type="NCBI Taxonomy" id="94130"/>
    <lineage>
        <taxon>Eukaryota</taxon>
        <taxon>Fungi</taxon>
        <taxon>Fungi incertae sedis</taxon>
        <taxon>Mucoromycota</taxon>
        <taxon>Glomeromycotina</taxon>
        <taxon>Glomeromycetes</taxon>
        <taxon>Glomerales</taxon>
        <taxon>Glomeraceae</taxon>
        <taxon>Rhizophagus</taxon>
    </lineage>
</organism>
<protein>
    <submittedName>
        <fullName evidence="1">Uncharacterized protein</fullName>
    </submittedName>
</protein>
<reference evidence="1 2" key="1">
    <citation type="submission" date="2017-11" db="EMBL/GenBank/DDBJ databases">
        <title>The genome of Rhizophagus clarus HR1 reveals common genetic basis of auxotrophy among arbuscular mycorrhizal fungi.</title>
        <authorList>
            <person name="Kobayashi Y."/>
        </authorList>
    </citation>
    <scope>NUCLEOTIDE SEQUENCE [LARGE SCALE GENOMIC DNA]</scope>
    <source>
        <strain evidence="1 2">HR1</strain>
    </source>
</reference>